<name>A0ABW1ZJ93_9DEIO</name>
<gene>
    <name evidence="1" type="ORF">ACFP90_08200</name>
</gene>
<reference evidence="2" key="1">
    <citation type="journal article" date="2019" name="Int. J. Syst. Evol. Microbiol.">
        <title>The Global Catalogue of Microorganisms (GCM) 10K type strain sequencing project: providing services to taxonomists for standard genome sequencing and annotation.</title>
        <authorList>
            <consortium name="The Broad Institute Genomics Platform"/>
            <consortium name="The Broad Institute Genome Sequencing Center for Infectious Disease"/>
            <person name="Wu L."/>
            <person name="Ma J."/>
        </authorList>
    </citation>
    <scope>NUCLEOTIDE SEQUENCE [LARGE SCALE GENOMIC DNA]</scope>
    <source>
        <strain evidence="2">CCUG 63830</strain>
    </source>
</reference>
<proteinExistence type="predicted"/>
<keyword evidence="2" id="KW-1185">Reference proteome</keyword>
<dbReference type="Proteomes" id="UP001596317">
    <property type="component" value="Unassembled WGS sequence"/>
</dbReference>
<dbReference type="RefSeq" id="WP_380055326.1">
    <property type="nucleotide sequence ID" value="NZ_JBHSWB010000001.1"/>
</dbReference>
<evidence type="ECO:0008006" key="3">
    <source>
        <dbReference type="Google" id="ProtNLM"/>
    </source>
</evidence>
<organism evidence="1 2">
    <name type="scientific">Deinococcus multiflagellatus</name>
    <dbReference type="NCBI Taxonomy" id="1656887"/>
    <lineage>
        <taxon>Bacteria</taxon>
        <taxon>Thermotogati</taxon>
        <taxon>Deinococcota</taxon>
        <taxon>Deinococci</taxon>
        <taxon>Deinococcales</taxon>
        <taxon>Deinococcaceae</taxon>
        <taxon>Deinococcus</taxon>
    </lineage>
</organism>
<evidence type="ECO:0000313" key="1">
    <source>
        <dbReference type="EMBL" id="MFC6660342.1"/>
    </source>
</evidence>
<accession>A0ABW1ZJ93</accession>
<sequence>MASALRSAAHYLQLYGRLLGAQVRSQATYRGRWCWTPWAPC</sequence>
<dbReference type="EMBL" id="JBHSWB010000001">
    <property type="protein sequence ID" value="MFC6660342.1"/>
    <property type="molecule type" value="Genomic_DNA"/>
</dbReference>
<protein>
    <recommendedName>
        <fullName evidence="3">Transposase</fullName>
    </recommendedName>
</protein>
<comment type="caution">
    <text evidence="1">The sequence shown here is derived from an EMBL/GenBank/DDBJ whole genome shotgun (WGS) entry which is preliminary data.</text>
</comment>
<evidence type="ECO:0000313" key="2">
    <source>
        <dbReference type="Proteomes" id="UP001596317"/>
    </source>
</evidence>